<gene>
    <name evidence="1" type="ORF">BG60_11145</name>
</gene>
<organism evidence="1 2">
    <name type="scientific">Caballeronia zhejiangensis</name>
    <dbReference type="NCBI Taxonomy" id="871203"/>
    <lineage>
        <taxon>Bacteria</taxon>
        <taxon>Pseudomonadati</taxon>
        <taxon>Pseudomonadota</taxon>
        <taxon>Betaproteobacteria</taxon>
        <taxon>Burkholderiales</taxon>
        <taxon>Burkholderiaceae</taxon>
        <taxon>Caballeronia</taxon>
    </lineage>
</organism>
<proteinExistence type="predicted"/>
<accession>A0A656QHG9</accession>
<keyword evidence="2" id="KW-1185">Reference proteome</keyword>
<dbReference type="OrthoDB" id="9034989at2"/>
<dbReference type="EMBL" id="JFHD01000018">
    <property type="protein sequence ID" value="KDR28525.1"/>
    <property type="molecule type" value="Genomic_DNA"/>
</dbReference>
<evidence type="ECO:0000313" key="1">
    <source>
        <dbReference type="EMBL" id="KDR28525.1"/>
    </source>
</evidence>
<protein>
    <submittedName>
        <fullName evidence="1">Uncharacterized protein</fullName>
    </submittedName>
</protein>
<evidence type="ECO:0000313" key="2">
    <source>
        <dbReference type="Proteomes" id="UP000027451"/>
    </source>
</evidence>
<sequence>MNKANSYHVALPGKWPLHTLEPVRSAQIRVMLNTIVTDAPSVWRRAPRRTWSDISRLVLSQLMTLDRLYPEAGILESPLRQMAVRFFAVNADPAIIGFGRRAGDAPSPAVTRLAQALRGTQRSNQHTVQQVQR</sequence>
<dbReference type="RefSeq" id="WP_029672565.1">
    <property type="nucleotide sequence ID" value="NZ_JFHD01000018.1"/>
</dbReference>
<dbReference type="AlphaFoldDB" id="A0A656QHG9"/>
<comment type="caution">
    <text evidence="1">The sequence shown here is derived from an EMBL/GenBank/DDBJ whole genome shotgun (WGS) entry which is preliminary data.</text>
</comment>
<dbReference type="Proteomes" id="UP000027451">
    <property type="component" value="Unassembled WGS sequence"/>
</dbReference>
<reference evidence="1 2" key="1">
    <citation type="submission" date="2014-03" db="EMBL/GenBank/DDBJ databases">
        <title>Draft Genome Sequences of Four Burkholderia Strains.</title>
        <authorList>
            <person name="Liu X.Y."/>
            <person name="Li C.X."/>
            <person name="Xu J.H."/>
        </authorList>
    </citation>
    <scope>NUCLEOTIDE SEQUENCE [LARGE SCALE GENOMIC DNA]</scope>
    <source>
        <strain evidence="1 2">OP-1</strain>
    </source>
</reference>
<name>A0A656QHG9_9BURK</name>